<evidence type="ECO:0000313" key="2">
    <source>
        <dbReference type="EMBL" id="RRJ20372.1"/>
    </source>
</evidence>
<dbReference type="InterPro" id="IPR002816">
    <property type="entry name" value="TraB/PrgY/GumN_fam"/>
</dbReference>
<dbReference type="CDD" id="cd14789">
    <property type="entry name" value="Tiki"/>
    <property type="match status" value="1"/>
</dbReference>
<evidence type="ECO:0000256" key="1">
    <source>
        <dbReference type="SAM" id="SignalP"/>
    </source>
</evidence>
<dbReference type="RefSeq" id="WP_046521503.1">
    <property type="nucleotide sequence ID" value="NZ_LAVS01000097.1"/>
</dbReference>
<reference evidence="2 3" key="1">
    <citation type="submission" date="2018-11" db="EMBL/GenBank/DDBJ databases">
        <title>Draft genome analysis of Rheinheimera mesophila isolated from an industrial waste site.</title>
        <authorList>
            <person name="Yu Q."/>
            <person name="Qi Y."/>
            <person name="Zhang H."/>
            <person name="Lu Y."/>
            <person name="Pu J."/>
        </authorList>
    </citation>
    <scope>NUCLEOTIDE SEQUENCE [LARGE SCALE GENOMIC DNA]</scope>
    <source>
        <strain evidence="2 3">IITR13</strain>
    </source>
</reference>
<keyword evidence="3" id="KW-1185">Reference proteome</keyword>
<dbReference type="PANTHER" id="PTHR40590:SF1">
    <property type="entry name" value="CYTOPLASMIC PROTEIN"/>
    <property type="match status" value="1"/>
</dbReference>
<dbReference type="InterPro" id="IPR047111">
    <property type="entry name" value="YbaP-like"/>
</dbReference>
<dbReference type="Pfam" id="PF01963">
    <property type="entry name" value="TraB_PrgY_gumN"/>
    <property type="match status" value="1"/>
</dbReference>
<dbReference type="EMBL" id="RRCF01000003">
    <property type="protein sequence ID" value="RRJ20372.1"/>
    <property type="molecule type" value="Genomic_DNA"/>
</dbReference>
<feature type="signal peptide" evidence="1">
    <location>
        <begin position="1"/>
        <end position="27"/>
    </location>
</feature>
<gene>
    <name evidence="2" type="ORF">EIK76_12685</name>
</gene>
<dbReference type="Proteomes" id="UP000276260">
    <property type="component" value="Unassembled WGS sequence"/>
</dbReference>
<dbReference type="AlphaFoldDB" id="A0A3P3QGQ5"/>
<feature type="chain" id="PRO_5018543996" evidence="1">
    <location>
        <begin position="28"/>
        <end position="295"/>
    </location>
</feature>
<dbReference type="OrthoDB" id="357294at2"/>
<organism evidence="2 3">
    <name type="scientific">Rheinheimera mesophila</name>
    <dbReference type="NCBI Taxonomy" id="1547515"/>
    <lineage>
        <taxon>Bacteria</taxon>
        <taxon>Pseudomonadati</taxon>
        <taxon>Pseudomonadota</taxon>
        <taxon>Gammaproteobacteria</taxon>
        <taxon>Chromatiales</taxon>
        <taxon>Chromatiaceae</taxon>
        <taxon>Rheinheimera</taxon>
    </lineage>
</organism>
<proteinExistence type="predicted"/>
<dbReference type="PANTHER" id="PTHR40590">
    <property type="entry name" value="CYTOPLASMIC PROTEIN-RELATED"/>
    <property type="match status" value="1"/>
</dbReference>
<comment type="caution">
    <text evidence="2">The sequence shown here is derived from an EMBL/GenBank/DDBJ whole genome shotgun (WGS) entry which is preliminary data.</text>
</comment>
<sequence>MKLKTLCKASLATLVLASAALSTAVLAETSVWKVSKGSDYLYVAGTVHLLPESAFPLPVEFSNAYKDSDTLVLETKIPEPTDTKFQAAMLKAMTYDDGRSLSKVLSPGVHKQLSDYFAPYGVQLQQLDSYKPGFIMIQMLALEMMKAQMNGEGVDSYFDKQAKADGKPQLYLESVESQINLLANMGEGYEDSFVKMNLDQFGDFKQYFSAMIAAWRSGDMVKLNALAVEPARQMDPKLYQALFVQRNQNWLPQIEQLFGNNSTELVLIGGGHLAGEHSVLALLQQAGYKLDQVSQ</sequence>
<name>A0A3P3QGQ5_9GAMM</name>
<keyword evidence="1" id="KW-0732">Signal</keyword>
<evidence type="ECO:0000313" key="3">
    <source>
        <dbReference type="Proteomes" id="UP000276260"/>
    </source>
</evidence>
<protein>
    <submittedName>
        <fullName evidence="2">TraB/GumN family protein</fullName>
    </submittedName>
</protein>
<accession>A0A3P3QGQ5</accession>